<dbReference type="GO" id="GO:0016052">
    <property type="term" value="P:carbohydrate catabolic process"/>
    <property type="evidence" value="ECO:0007669"/>
    <property type="project" value="InterPro"/>
</dbReference>
<dbReference type="Gene3D" id="2.60.120.260">
    <property type="entry name" value="Galactose-binding domain-like"/>
    <property type="match status" value="1"/>
</dbReference>
<dbReference type="InterPro" id="IPR013529">
    <property type="entry name" value="Glyco_hydro_42_N"/>
</dbReference>
<evidence type="ECO:0000256" key="1">
    <source>
        <dbReference type="ARBA" id="ARBA00022801"/>
    </source>
</evidence>
<accession>A0A2R5F535</accession>
<dbReference type="InterPro" id="IPR010502">
    <property type="entry name" value="Carb-bd_dom_fam9"/>
</dbReference>
<feature type="domain" description="SLH" evidence="5">
    <location>
        <begin position="1413"/>
        <end position="1469"/>
    </location>
</feature>
<keyword evidence="1" id="KW-0378">Hydrolase</keyword>
<dbReference type="GO" id="GO:0009341">
    <property type="term" value="C:beta-galactosidase complex"/>
    <property type="evidence" value="ECO:0007669"/>
    <property type="project" value="InterPro"/>
</dbReference>
<sequence length="1469" mass="162192">MKQPLQFRKFAAALAKPAKRGLSVLLAGLLTAQCFAAAVYGQELEALTGEGAESVDSVDSDAGLLRPVQVRPWDEFKAGFGSSQHAVALQTNGMELDGTLAKWEPFAQLQLPASDAQVEMSGWANAEDLSAHVYMAYDDDYFYWAAQVIDNNHTPVAGSTMWRGDSIQFAFSPDGTYGPEYGINFMDGQAHVWQFSEGKAVAGADQIAAAATQLGSTILYEVKMPWNTIYTGKPDGVLPFTLLFNDNDGAGRRGWIEWTPGIGKAKSPGSHGKVQLVSADTPWSFWVEGPKELGSGSAGEYNVSAVNWGNEEISLRLSSIMTNMDQELVIPARSVAEIKAEFAPTRADDYALDFTLAEPGGNRTLTEIIDVTAIMTSTELEGMLDAIMNKLPVLEQLLLAAEAQGLSTDYERINYTVIKEFVKYGREDIVGNRLGRAYYVAVELERLYGEAESRLQSYLDGTVLPQDVPRYVSGRPDISGYSFMGDTAVRSTGAVEERPIFFTGYGHFGKVREDIPIFQDLGNNIIQIEIGPRDVILDKKDFVNQYTVGRSGNVNATAAAVEGVSHSGDVSLQIANASPIQPNVYVNVAQTIPVEPNTTYEFRVWVKGENAKNTWFPGGAAMKQRKSFPSGTFDWREVVYEYTTGAQETSYKLMIVSENAGTIWVDDLSVTKAGSSENIVKNAGFEDLGGYSEDKDYVISTRKLESDIQQALQRAEDHDIAVNLLISPHYFPAWALTKWPELNVLNNGFIKFSLFHPRAKDIIEDYLRALIPAVAGYESLHSITLSNESVYQTNKDAYALPLWHEYLEELYDEDIAELNRIYQSSYASFDEVPMPANVTASPWSYDYVVFNQDYFASWHEWMVDVIHELAPDLPLHAKIMGDPQGSLSWGVDIERFSAFSQINGNDNWNYINEGPKGFMEELSFYDMQTSFEQAPVFNSEHHIIADGDKLYTPEQAKHFRSVLWQSAIHGRSASTIWIWERTYDESSSREGSVLHRPDVVAEAGRTNLDLNRLAWEITAFQHAKPEAALLYTVPAGIFSGDYSTVTMRAYEALSYSGHKTGYISEKQIAEGALADYKLLVVPYVTRVDPATLDGIKSFIEQGGRVLLIGTHALRLTPHGEEQAAADRQYIFDHSDKITAADWTASQIRAFMEPILDNMNPQHVKLIQPSTGEMPYNVEWRNATYEGKMLLNVVNYGPEAVSAKAVVGERAVTHMTNLITGEIVDETVLTLAPLTPYLFSVDGLEEPEVEPTNPPSSPPPTNIVVSPALPNESEESEEPVSETNEQPVVPFSDTQGHWAEQQINEAVAKGIVSGYPDNSFRPDADVSRQEFAVLLMRAIGEQTDIDESAQSFSDGEQIGSWARQAVAAAVQTGIIRGYEDGSFRPKEKIRRAEMTVMIVRALQLPIIADGATSFADDADIADWAKGYVAAAARSGIVNGRSGNRLMPNDTSTRGEATVMLVRILQSLNKL</sequence>
<dbReference type="InterPro" id="IPR017853">
    <property type="entry name" value="GH"/>
</dbReference>
<dbReference type="InterPro" id="IPR051465">
    <property type="entry name" value="Cell_Envelope_Struct_Comp"/>
</dbReference>
<dbReference type="InterPro" id="IPR029062">
    <property type="entry name" value="Class_I_gatase-like"/>
</dbReference>
<feature type="region of interest" description="Disordered" evidence="3">
    <location>
        <begin position="1244"/>
        <end position="1290"/>
    </location>
</feature>
<feature type="chain" id="PRO_5038632234" description="SLH domain-containing protein" evidence="4">
    <location>
        <begin position="37"/>
        <end position="1469"/>
    </location>
</feature>
<name>A0A2R5F535_9BACL</name>
<dbReference type="CDD" id="cd03143">
    <property type="entry name" value="A4_beta-galactosidase_middle_domain"/>
    <property type="match status" value="1"/>
</dbReference>
<dbReference type="Pfam" id="PF06452">
    <property type="entry name" value="CBM9_1"/>
    <property type="match status" value="1"/>
</dbReference>
<gene>
    <name evidence="6" type="ORF">PAT3040_06703</name>
</gene>
<keyword evidence="7" id="KW-1185">Reference proteome</keyword>
<keyword evidence="4" id="KW-0732">Signal</keyword>
<dbReference type="Proteomes" id="UP000245202">
    <property type="component" value="Unassembled WGS sequence"/>
</dbReference>
<dbReference type="PANTHER" id="PTHR43308:SF5">
    <property type="entry name" value="S-LAYER PROTEIN _ PEPTIDOGLYCAN ENDO-BETA-N-ACETYLGLUCOSAMINIDASE"/>
    <property type="match status" value="1"/>
</dbReference>
<dbReference type="Gene3D" id="2.60.40.1190">
    <property type="match status" value="1"/>
</dbReference>
<feature type="signal peptide" evidence="4">
    <location>
        <begin position="1"/>
        <end position="36"/>
    </location>
</feature>
<dbReference type="InterPro" id="IPR001119">
    <property type="entry name" value="SLH_dom"/>
</dbReference>
<evidence type="ECO:0000256" key="4">
    <source>
        <dbReference type="SAM" id="SignalP"/>
    </source>
</evidence>
<proteinExistence type="predicted"/>
<evidence type="ECO:0000256" key="2">
    <source>
        <dbReference type="ARBA" id="ARBA00023295"/>
    </source>
</evidence>
<organism evidence="6 7">
    <name type="scientific">Paenibacillus agaridevorans</name>
    <dbReference type="NCBI Taxonomy" id="171404"/>
    <lineage>
        <taxon>Bacteria</taxon>
        <taxon>Bacillati</taxon>
        <taxon>Bacillota</taxon>
        <taxon>Bacilli</taxon>
        <taxon>Bacillales</taxon>
        <taxon>Paenibacillaceae</taxon>
        <taxon>Paenibacillus</taxon>
    </lineage>
</organism>
<dbReference type="SUPFAM" id="SSF51445">
    <property type="entry name" value="(Trans)glycosidases"/>
    <property type="match status" value="1"/>
</dbReference>
<dbReference type="EMBL" id="BDQX01000430">
    <property type="protein sequence ID" value="GBG11853.1"/>
    <property type="molecule type" value="Genomic_DNA"/>
</dbReference>
<protein>
    <recommendedName>
        <fullName evidence="5">SLH domain-containing protein</fullName>
    </recommendedName>
</protein>
<dbReference type="GO" id="GO:0030246">
    <property type="term" value="F:carbohydrate binding"/>
    <property type="evidence" value="ECO:0007669"/>
    <property type="project" value="InterPro"/>
</dbReference>
<dbReference type="Gene3D" id="3.20.20.80">
    <property type="entry name" value="Glycosidases"/>
    <property type="match status" value="1"/>
</dbReference>
<dbReference type="Pfam" id="PF00395">
    <property type="entry name" value="SLH"/>
    <property type="match status" value="3"/>
</dbReference>
<evidence type="ECO:0000259" key="5">
    <source>
        <dbReference type="PROSITE" id="PS51272"/>
    </source>
</evidence>
<feature type="compositionally biased region" description="Pro residues" evidence="3">
    <location>
        <begin position="1251"/>
        <end position="1260"/>
    </location>
</feature>
<dbReference type="Gene3D" id="3.40.50.880">
    <property type="match status" value="1"/>
</dbReference>
<feature type="compositionally biased region" description="Low complexity" evidence="3">
    <location>
        <begin position="1261"/>
        <end position="1270"/>
    </location>
</feature>
<evidence type="ECO:0000313" key="7">
    <source>
        <dbReference type="Proteomes" id="UP000245202"/>
    </source>
</evidence>
<dbReference type="PROSITE" id="PS51272">
    <property type="entry name" value="SLH"/>
    <property type="match status" value="3"/>
</dbReference>
<evidence type="ECO:0000256" key="3">
    <source>
        <dbReference type="SAM" id="MobiDB-lite"/>
    </source>
</evidence>
<comment type="caution">
    <text evidence="6">The sequence shown here is derived from an EMBL/GenBank/DDBJ whole genome shotgun (WGS) entry which is preliminary data.</text>
</comment>
<feature type="domain" description="SLH" evidence="5">
    <location>
        <begin position="1348"/>
        <end position="1411"/>
    </location>
</feature>
<dbReference type="Pfam" id="PF02449">
    <property type="entry name" value="Glyco_hydro_42"/>
    <property type="match status" value="1"/>
</dbReference>
<dbReference type="GO" id="GO:0004565">
    <property type="term" value="F:beta-galactosidase activity"/>
    <property type="evidence" value="ECO:0007669"/>
    <property type="project" value="InterPro"/>
</dbReference>
<reference evidence="6 7" key="1">
    <citation type="submission" date="2017-08" db="EMBL/GenBank/DDBJ databases">
        <title>Substantial Increase in Enzyme Production by Combined Drug-Resistance Mutations in Paenibacillus agaridevorans.</title>
        <authorList>
            <person name="Tanaka Y."/>
            <person name="Funane K."/>
            <person name="Hosaka T."/>
            <person name="Shiwa Y."/>
            <person name="Fujita N."/>
            <person name="Miyazaki T."/>
            <person name="Yoshikawa H."/>
            <person name="Murakami K."/>
            <person name="Kasahara K."/>
            <person name="Inaoka T."/>
            <person name="Hiraga Y."/>
            <person name="Ochi K."/>
        </authorList>
    </citation>
    <scope>NUCLEOTIDE SEQUENCE [LARGE SCALE GENOMIC DNA]</scope>
    <source>
        <strain evidence="6 7">T-3040</strain>
    </source>
</reference>
<dbReference type="SUPFAM" id="SSF49344">
    <property type="entry name" value="CBD9-like"/>
    <property type="match status" value="1"/>
</dbReference>
<feature type="domain" description="SLH" evidence="5">
    <location>
        <begin position="1285"/>
        <end position="1347"/>
    </location>
</feature>
<keyword evidence="2" id="KW-0326">Glycosidase</keyword>
<dbReference type="PANTHER" id="PTHR43308">
    <property type="entry name" value="OUTER MEMBRANE PROTEIN ALPHA-RELATED"/>
    <property type="match status" value="1"/>
</dbReference>
<evidence type="ECO:0000313" key="6">
    <source>
        <dbReference type="EMBL" id="GBG11853.1"/>
    </source>
</evidence>